<gene>
    <name evidence="1" type="ORF">LEP1GSC125_1149</name>
</gene>
<evidence type="ECO:0000313" key="1">
    <source>
        <dbReference type="EMBL" id="EKS01233.1"/>
    </source>
</evidence>
<name>A0AA87SXP5_9LEPT</name>
<dbReference type="Proteomes" id="UP000001343">
    <property type="component" value="Unassembled WGS sequence"/>
</dbReference>
<comment type="caution">
    <text evidence="1">The sequence shown here is derived from an EMBL/GenBank/DDBJ whole genome shotgun (WGS) entry which is preliminary data.</text>
</comment>
<evidence type="ECO:0000313" key="2">
    <source>
        <dbReference type="Proteomes" id="UP000001343"/>
    </source>
</evidence>
<reference evidence="1 2" key="1">
    <citation type="journal article" date="2014" name="Int. J. Syst. Evol. Microbiol.">
        <title>Leptospira mayottensis sp. nov., a pathogenic species of the genus Leptospira isolated from humans.</title>
        <authorList>
            <person name="Bourhy P."/>
            <person name="Collet L."/>
            <person name="Brisse S."/>
            <person name="Picardeau M."/>
        </authorList>
    </citation>
    <scope>NUCLEOTIDE SEQUENCE [LARGE SCALE GENOMIC DNA]</scope>
    <source>
        <strain evidence="1 2">200901122</strain>
    </source>
</reference>
<protein>
    <submittedName>
        <fullName evidence="1">Uncharacterized protein</fullName>
    </submittedName>
</protein>
<proteinExistence type="predicted"/>
<sequence length="58" mass="6965">MQKEYSSSFIVLDRIARITQSKFLQGAFLFNNKTLLFLLKKDFGKLWRHFNSQNEIPR</sequence>
<dbReference type="EMBL" id="AKWM02000022">
    <property type="protein sequence ID" value="EKS01233.1"/>
    <property type="molecule type" value="Genomic_DNA"/>
</dbReference>
<accession>A0AA87SXP5</accession>
<dbReference type="AlphaFoldDB" id="A0AA87SXP5"/>
<organism evidence="1 2">
    <name type="scientific">Leptospira mayottensis 200901122</name>
    <dbReference type="NCBI Taxonomy" id="1193010"/>
    <lineage>
        <taxon>Bacteria</taxon>
        <taxon>Pseudomonadati</taxon>
        <taxon>Spirochaetota</taxon>
        <taxon>Spirochaetia</taxon>
        <taxon>Leptospirales</taxon>
        <taxon>Leptospiraceae</taxon>
        <taxon>Leptospira</taxon>
    </lineage>
</organism>